<dbReference type="Gene3D" id="3.40.50.720">
    <property type="entry name" value="NAD(P)-binding Rossmann-like Domain"/>
    <property type="match status" value="1"/>
</dbReference>
<dbReference type="InterPro" id="IPR050091">
    <property type="entry name" value="PKS_NRPS_Biosynth_Enz"/>
</dbReference>
<gene>
    <name evidence="2" type="ORF">PEGY_LOCUS2003</name>
</gene>
<evidence type="ECO:0000313" key="2">
    <source>
        <dbReference type="EMBL" id="CAG8889923.1"/>
    </source>
</evidence>
<dbReference type="GO" id="GO:0004312">
    <property type="term" value="F:fatty acid synthase activity"/>
    <property type="evidence" value="ECO:0007669"/>
    <property type="project" value="TreeGrafter"/>
</dbReference>
<dbReference type="PANTHER" id="PTHR43775:SF18">
    <property type="entry name" value="ENZYME, PUTATIVE (JCVI)-RELATED"/>
    <property type="match status" value="1"/>
</dbReference>
<feature type="domain" description="Ketoreductase (KR)" evidence="1">
    <location>
        <begin position="1"/>
        <end position="47"/>
    </location>
</feature>
<dbReference type="PANTHER" id="PTHR43775">
    <property type="entry name" value="FATTY ACID SYNTHASE"/>
    <property type="match status" value="1"/>
</dbReference>
<evidence type="ECO:0000313" key="3">
    <source>
        <dbReference type="Proteomes" id="UP001154252"/>
    </source>
</evidence>
<dbReference type="AlphaFoldDB" id="A0A9W4KAL9"/>
<organism evidence="2 3">
    <name type="scientific">Penicillium egyptiacum</name>
    <dbReference type="NCBI Taxonomy" id="1303716"/>
    <lineage>
        <taxon>Eukaryota</taxon>
        <taxon>Fungi</taxon>
        <taxon>Dikarya</taxon>
        <taxon>Ascomycota</taxon>
        <taxon>Pezizomycotina</taxon>
        <taxon>Eurotiomycetes</taxon>
        <taxon>Eurotiomycetidae</taxon>
        <taxon>Eurotiales</taxon>
        <taxon>Aspergillaceae</taxon>
        <taxon>Penicillium</taxon>
    </lineage>
</organism>
<keyword evidence="3" id="KW-1185">Reference proteome</keyword>
<accession>A0A9W4KAL9</accession>
<dbReference type="OrthoDB" id="329835at2759"/>
<proteinExistence type="predicted"/>
<dbReference type="GO" id="GO:0006633">
    <property type="term" value="P:fatty acid biosynthetic process"/>
    <property type="evidence" value="ECO:0007669"/>
    <property type="project" value="TreeGrafter"/>
</dbReference>
<comment type="caution">
    <text evidence="2">The sequence shown here is derived from an EMBL/GenBank/DDBJ whole genome shotgun (WGS) entry which is preliminary data.</text>
</comment>
<dbReference type="SUPFAM" id="SSF51735">
    <property type="entry name" value="NAD(P)-binding Rossmann-fold domains"/>
    <property type="match status" value="1"/>
</dbReference>
<dbReference type="Proteomes" id="UP001154252">
    <property type="component" value="Unassembled WGS sequence"/>
</dbReference>
<reference evidence="2" key="1">
    <citation type="submission" date="2021-07" db="EMBL/GenBank/DDBJ databases">
        <authorList>
            <person name="Branca A.L. A."/>
        </authorList>
    </citation>
    <scope>NUCLEOTIDE SEQUENCE</scope>
</reference>
<sequence length="145" mass="15695">MLSSISGVIGQKGQANYAGGNAFQDAFAEYRRALGLAAISIDLGPIEDVGVIHGNEDLQNRFDGSPLLLIDEGLLRRIFDYSIIQQHPDADRRLNLSSQGQMITSLLVPQPEDSDLLGDVRFSGLRVLQRQGPSKSFAVGTLPES</sequence>
<dbReference type="InterPro" id="IPR036291">
    <property type="entry name" value="NAD(P)-bd_dom_sf"/>
</dbReference>
<dbReference type="GO" id="GO:0044550">
    <property type="term" value="P:secondary metabolite biosynthetic process"/>
    <property type="evidence" value="ECO:0007669"/>
    <property type="project" value="TreeGrafter"/>
</dbReference>
<dbReference type="EMBL" id="CAJVRC010000843">
    <property type="protein sequence ID" value="CAG8889923.1"/>
    <property type="molecule type" value="Genomic_DNA"/>
</dbReference>
<dbReference type="InterPro" id="IPR013968">
    <property type="entry name" value="PKS_KR"/>
</dbReference>
<name>A0A9W4KAL9_9EURO</name>
<evidence type="ECO:0000259" key="1">
    <source>
        <dbReference type="Pfam" id="PF08659"/>
    </source>
</evidence>
<protein>
    <recommendedName>
        <fullName evidence="1">Ketoreductase (KR) domain-containing protein</fullName>
    </recommendedName>
</protein>
<dbReference type="Pfam" id="PF08659">
    <property type="entry name" value="KR"/>
    <property type="match status" value="1"/>
</dbReference>